<dbReference type="InterPro" id="IPR053248">
    <property type="entry name" value="Zinc_finger_MYND_domain"/>
</dbReference>
<dbReference type="GO" id="GO:0008270">
    <property type="term" value="F:zinc ion binding"/>
    <property type="evidence" value="ECO:0007669"/>
    <property type="project" value="UniProtKB-KW"/>
</dbReference>
<evidence type="ECO:0000256" key="4">
    <source>
        <dbReference type="PROSITE-ProRule" id="PRU00134"/>
    </source>
</evidence>
<keyword evidence="7" id="KW-1185">Reference proteome</keyword>
<dbReference type="SUPFAM" id="SSF48452">
    <property type="entry name" value="TPR-like"/>
    <property type="match status" value="1"/>
</dbReference>
<evidence type="ECO:0000256" key="1">
    <source>
        <dbReference type="ARBA" id="ARBA00022723"/>
    </source>
</evidence>
<dbReference type="PANTHER" id="PTHR46533:SF1">
    <property type="entry name" value="ZINC FINGER MYND DOMAIN-CONTAINING PROTEIN 12"/>
    <property type="match status" value="1"/>
</dbReference>
<dbReference type="Gene3D" id="6.10.140.2220">
    <property type="match status" value="1"/>
</dbReference>
<dbReference type="OrthoDB" id="3174329at2759"/>
<dbReference type="PROSITE" id="PS01360">
    <property type="entry name" value="ZF_MYND_1"/>
    <property type="match status" value="1"/>
</dbReference>
<evidence type="ECO:0000313" key="6">
    <source>
        <dbReference type="EnsemblMetazoa" id="CLYHEMP018121.1"/>
    </source>
</evidence>
<proteinExistence type="predicted"/>
<dbReference type="AlphaFoldDB" id="A0A7M5X632"/>
<sequence length="366" mass="41963">MSINPLANPKGVKLNCELCSKPALLFCTKCRVTYYCDTEHQNIDWIGIHEKICELLIPLKSPITSTCNSEEEREQLKKLKVKRQKDLVYLTRTAGQKLLFEGKYEYAIPAAMQSLKISIEIYGLNSIELVLSYLILGEACIGLRRLTQAEEYLSQAKWTVTKTPDCTPDILSKLHRNLGLLHATKQEYKEALRNLSEDVFYASTFFGTHNIRTSGGYFHMANVFYAQNKLEVAFSLYQQITTIWFDHLSLLVAQRTRQPPPPVGIGPAQYEVERKDYDNLDEAEAAEALLVLNSILEMRSKQTSPSPLIMMELLMALSMLYFVQENYYEAMEYSKDATTFSKKISNLEESKRKSLEDLYKAIETRL</sequence>
<evidence type="ECO:0000259" key="5">
    <source>
        <dbReference type="PROSITE" id="PS50865"/>
    </source>
</evidence>
<name>A0A7M5X632_9CNID</name>
<evidence type="ECO:0000256" key="2">
    <source>
        <dbReference type="ARBA" id="ARBA00022771"/>
    </source>
</evidence>
<dbReference type="PANTHER" id="PTHR46533">
    <property type="entry name" value="ZINC FINGER MYND DOMAIN-CONTAINING PROTEIN 12"/>
    <property type="match status" value="1"/>
</dbReference>
<dbReference type="InterPro" id="IPR011990">
    <property type="entry name" value="TPR-like_helical_dom_sf"/>
</dbReference>
<keyword evidence="2 4" id="KW-0863">Zinc-finger</keyword>
<dbReference type="SUPFAM" id="SSF144232">
    <property type="entry name" value="HIT/MYND zinc finger-like"/>
    <property type="match status" value="1"/>
</dbReference>
<dbReference type="PROSITE" id="PS50865">
    <property type="entry name" value="ZF_MYND_2"/>
    <property type="match status" value="1"/>
</dbReference>
<reference evidence="6" key="1">
    <citation type="submission" date="2021-01" db="UniProtKB">
        <authorList>
            <consortium name="EnsemblMetazoa"/>
        </authorList>
    </citation>
    <scope>IDENTIFICATION</scope>
</reference>
<dbReference type="InterPro" id="IPR002893">
    <property type="entry name" value="Znf_MYND"/>
</dbReference>
<dbReference type="Proteomes" id="UP000594262">
    <property type="component" value="Unplaced"/>
</dbReference>
<keyword evidence="3" id="KW-0862">Zinc</keyword>
<accession>A0A7M5X632</accession>
<dbReference type="RefSeq" id="XP_066922705.1">
    <property type="nucleotide sequence ID" value="XM_067066604.1"/>
</dbReference>
<dbReference type="Pfam" id="PF01753">
    <property type="entry name" value="zf-MYND"/>
    <property type="match status" value="1"/>
</dbReference>
<dbReference type="Gene3D" id="1.25.40.10">
    <property type="entry name" value="Tetratricopeptide repeat domain"/>
    <property type="match status" value="1"/>
</dbReference>
<dbReference type="GeneID" id="136810036"/>
<feature type="domain" description="MYND-type" evidence="5">
    <location>
        <begin position="16"/>
        <end position="53"/>
    </location>
</feature>
<protein>
    <recommendedName>
        <fullName evidence="5">MYND-type domain-containing protein</fullName>
    </recommendedName>
</protein>
<evidence type="ECO:0000313" key="7">
    <source>
        <dbReference type="Proteomes" id="UP000594262"/>
    </source>
</evidence>
<organism evidence="6 7">
    <name type="scientific">Clytia hemisphaerica</name>
    <dbReference type="NCBI Taxonomy" id="252671"/>
    <lineage>
        <taxon>Eukaryota</taxon>
        <taxon>Metazoa</taxon>
        <taxon>Cnidaria</taxon>
        <taxon>Hydrozoa</taxon>
        <taxon>Hydroidolina</taxon>
        <taxon>Leptothecata</taxon>
        <taxon>Obeliida</taxon>
        <taxon>Clytiidae</taxon>
        <taxon>Clytia</taxon>
    </lineage>
</organism>
<evidence type="ECO:0000256" key="3">
    <source>
        <dbReference type="ARBA" id="ARBA00022833"/>
    </source>
</evidence>
<keyword evidence="1" id="KW-0479">Metal-binding</keyword>
<dbReference type="EnsemblMetazoa" id="CLYHEMT018121.1">
    <property type="protein sequence ID" value="CLYHEMP018121.1"/>
    <property type="gene ID" value="CLYHEMG018121"/>
</dbReference>